<dbReference type="InterPro" id="IPR001307">
    <property type="entry name" value="Thiosulphate_STrfase_CS"/>
</dbReference>
<dbReference type="Gene3D" id="3.40.250.10">
    <property type="entry name" value="Rhodanese-like domain"/>
    <property type="match status" value="2"/>
</dbReference>
<evidence type="ECO:0000259" key="3">
    <source>
        <dbReference type="PROSITE" id="PS50206"/>
    </source>
</evidence>
<keyword evidence="1" id="KW-0677">Repeat</keyword>
<dbReference type="RefSeq" id="WP_311665135.1">
    <property type="nucleotide sequence ID" value="NZ_JAVRHT010000040.1"/>
</dbReference>
<keyword evidence="5" id="KW-1185">Reference proteome</keyword>
<dbReference type="PANTHER" id="PTHR43855">
    <property type="entry name" value="THIOSULFATE SULFURTRANSFERASE"/>
    <property type="match status" value="1"/>
</dbReference>
<dbReference type="PROSITE" id="PS50206">
    <property type="entry name" value="RHODANESE_3"/>
    <property type="match status" value="2"/>
</dbReference>
<comment type="caution">
    <text evidence="4">The sequence shown here is derived from an EMBL/GenBank/DDBJ whole genome shotgun (WGS) entry which is preliminary data.</text>
</comment>
<dbReference type="InterPro" id="IPR036873">
    <property type="entry name" value="Rhodanese-like_dom_sf"/>
</dbReference>
<dbReference type="PANTHER" id="PTHR43855:SF1">
    <property type="entry name" value="THIOSULFATE SULFURTRANSFERASE"/>
    <property type="match status" value="1"/>
</dbReference>
<feature type="domain" description="Rhodanese" evidence="3">
    <location>
        <begin position="22"/>
        <end position="129"/>
    </location>
</feature>
<dbReference type="PROSITE" id="PS00683">
    <property type="entry name" value="RHODANESE_2"/>
    <property type="match status" value="1"/>
</dbReference>
<name>A0ABU3BUL0_9BACT</name>
<dbReference type="SUPFAM" id="SSF52821">
    <property type="entry name" value="Rhodanese/Cell cycle control phosphatase"/>
    <property type="match status" value="2"/>
</dbReference>
<dbReference type="Proteomes" id="UP001267426">
    <property type="component" value="Unassembled WGS sequence"/>
</dbReference>
<dbReference type="SMART" id="SM00450">
    <property type="entry name" value="RHOD"/>
    <property type="match status" value="2"/>
</dbReference>
<evidence type="ECO:0000256" key="2">
    <source>
        <dbReference type="RuleBase" id="RU000507"/>
    </source>
</evidence>
<dbReference type="Pfam" id="PF00581">
    <property type="entry name" value="Rhodanese"/>
    <property type="match status" value="2"/>
</dbReference>
<feature type="domain" description="Rhodanese" evidence="3">
    <location>
        <begin position="159"/>
        <end position="281"/>
    </location>
</feature>
<dbReference type="InterPro" id="IPR001763">
    <property type="entry name" value="Rhodanese-like_dom"/>
</dbReference>
<dbReference type="GO" id="GO:0016740">
    <property type="term" value="F:transferase activity"/>
    <property type="evidence" value="ECO:0007669"/>
    <property type="project" value="UniProtKB-KW"/>
</dbReference>
<evidence type="ECO:0000256" key="1">
    <source>
        <dbReference type="ARBA" id="ARBA00022737"/>
    </source>
</evidence>
<evidence type="ECO:0000313" key="5">
    <source>
        <dbReference type="Proteomes" id="UP001267426"/>
    </source>
</evidence>
<dbReference type="CDD" id="cd01449">
    <property type="entry name" value="TST_Repeat_2"/>
    <property type="match status" value="1"/>
</dbReference>
<sequence length="289" mass="32622">MSDYAHPEVLVSTDWVANHLADTENVRVIESNEDVLLYATGHLHNAVHVDWQTDLQDEEVRDYISQKQFERLCSKLGIRPDTTVVFYGDKSNWWACYAFWTFTMFGHKDCRVMDGGRAKWEAEGRTLTTDAPDFESTDYTVAAPQPTVRAFRDEVLRHMEDGGAMVDVRSPQEFIGEVTHAPGNPNSEAALRGGHIPGASNVPWSRAADDDGTFKSREDLEAIYLDEQGLSPKEPTIAYCRIGERSSHTWFVLRYLLGFKNVKNYDGSWTEWGNLVGAPIEKGEPDEGE</sequence>
<organism evidence="4 5">
    <name type="scientific">Rubrivirga litoralis</name>
    <dbReference type="NCBI Taxonomy" id="3075598"/>
    <lineage>
        <taxon>Bacteria</taxon>
        <taxon>Pseudomonadati</taxon>
        <taxon>Rhodothermota</taxon>
        <taxon>Rhodothermia</taxon>
        <taxon>Rhodothermales</taxon>
        <taxon>Rubricoccaceae</taxon>
        <taxon>Rubrivirga</taxon>
    </lineage>
</organism>
<dbReference type="CDD" id="cd01448">
    <property type="entry name" value="TST_Repeat_1"/>
    <property type="match status" value="1"/>
</dbReference>
<proteinExistence type="predicted"/>
<gene>
    <name evidence="4" type="ORF">RM540_13865</name>
</gene>
<dbReference type="InterPro" id="IPR051126">
    <property type="entry name" value="Thiosulfate_sulfurtransferase"/>
</dbReference>
<keyword evidence="2 4" id="KW-0808">Transferase</keyword>
<evidence type="ECO:0000313" key="4">
    <source>
        <dbReference type="EMBL" id="MDT0632841.1"/>
    </source>
</evidence>
<dbReference type="EMBL" id="JAVRHT010000040">
    <property type="protein sequence ID" value="MDT0632841.1"/>
    <property type="molecule type" value="Genomic_DNA"/>
</dbReference>
<reference evidence="4 5" key="1">
    <citation type="submission" date="2023-09" db="EMBL/GenBank/DDBJ databases">
        <authorList>
            <person name="Rey-Velasco X."/>
        </authorList>
    </citation>
    <scope>NUCLEOTIDE SEQUENCE [LARGE SCALE GENOMIC DNA]</scope>
    <source>
        <strain evidence="4 5">F394</strain>
    </source>
</reference>
<accession>A0ABU3BUL0</accession>
<protein>
    <recommendedName>
        <fullName evidence="2">Sulfurtransferase</fullName>
    </recommendedName>
</protein>